<proteinExistence type="predicted"/>
<evidence type="ECO:0000313" key="2">
    <source>
        <dbReference type="Proteomes" id="UP000017944"/>
    </source>
</evidence>
<evidence type="ECO:0000313" key="1">
    <source>
        <dbReference type="EMBL" id="ESU75858.1"/>
    </source>
</evidence>
<accession>A0A090NV54</accession>
<name>A0A090NV54_SHIDY</name>
<dbReference type="EMBL" id="AXUT01000778">
    <property type="protein sequence ID" value="ESU75858.1"/>
    <property type="molecule type" value="Genomic_DNA"/>
</dbReference>
<geneLocation type="plasmid" evidence="1">
    <name>unnamed</name>
</geneLocation>
<keyword evidence="1" id="KW-0614">Plasmid</keyword>
<dbReference type="Proteomes" id="UP000017944">
    <property type="component" value="Unassembled WGS sequence"/>
</dbReference>
<gene>
    <name evidence="1" type="ORF">WRSd3_p00010</name>
</gene>
<organism evidence="1 2">
    <name type="scientific">Shigella dysenteriae WRSd3</name>
    <dbReference type="NCBI Taxonomy" id="1401327"/>
    <lineage>
        <taxon>Bacteria</taxon>
        <taxon>Pseudomonadati</taxon>
        <taxon>Pseudomonadota</taxon>
        <taxon>Gammaproteobacteria</taxon>
        <taxon>Enterobacterales</taxon>
        <taxon>Enterobacteriaceae</taxon>
        <taxon>Shigella</taxon>
    </lineage>
</organism>
<dbReference type="AlphaFoldDB" id="A0A090NV54"/>
<comment type="caution">
    <text evidence="1">The sequence shown here is derived from an EMBL/GenBank/DDBJ whole genome shotgun (WGS) entry which is preliminary data.</text>
</comment>
<dbReference type="InterPro" id="IPR003519">
    <property type="entry name" value="OspF/SpvC"/>
</dbReference>
<sequence>MPIKKPCLKLNLDSLNVVRSEIPQMLSANERLKNNFNNIVQPNTAIPSVLFQSSIERAKLL</sequence>
<dbReference type="Pfam" id="PF03536">
    <property type="entry name" value="VRP3"/>
    <property type="match status" value="1"/>
</dbReference>
<reference evidence="1 2" key="1">
    <citation type="submission" date="2013-10" db="EMBL/GenBank/DDBJ databases">
        <title>Draft genomes and the virulence plasmids of Sd1617 vaccine constructs: WRSd3 and WRSd5.</title>
        <authorList>
            <person name="Aksomboon Vongsawan A."/>
            <person name="Venkatesan M.M."/>
            <person name="Vaisvil B."/>
            <person name="Emel G."/>
            <person name="Kepatral V."/>
            <person name="Sethabutr O."/>
            <person name="Serichantalergs O."/>
            <person name="Mason C."/>
        </authorList>
    </citation>
    <scope>NUCLEOTIDE SEQUENCE [LARGE SCALE GENOMIC DNA]</scope>
    <source>
        <strain evidence="1 2">WRSd3</strain>
        <plasmid evidence="1">unnamed</plasmid>
    </source>
</reference>
<protein>
    <submittedName>
        <fullName evidence="1">Virulence protein OspF</fullName>
    </submittedName>
</protein>